<keyword evidence="4" id="KW-1185">Reference proteome</keyword>
<comment type="caution">
    <text evidence="3">The sequence shown here is derived from an EMBL/GenBank/DDBJ whole genome shotgun (WGS) entry which is preliminary data.</text>
</comment>
<evidence type="ECO:0000313" key="4">
    <source>
        <dbReference type="Proteomes" id="UP000216498"/>
    </source>
</evidence>
<feature type="compositionally biased region" description="Acidic residues" evidence="2">
    <location>
        <begin position="198"/>
        <end position="213"/>
    </location>
</feature>
<dbReference type="PANTHER" id="PTHR31088">
    <property type="entry name" value="MEMBRANE-ASSOCIATED PROTEIN VIPP1, CHLOROPLASTIC"/>
    <property type="match status" value="1"/>
</dbReference>
<reference evidence="3 4" key="1">
    <citation type="submission" date="2017-08" db="EMBL/GenBank/DDBJ databases">
        <title>Virgibacillus indicus sp. nov. and Virgibacillus profoundi sp. nov, two moderately halophilic bacteria isolated from marine sediment by using the Microfluidic Streak Plate.</title>
        <authorList>
            <person name="Xu B."/>
            <person name="Hu B."/>
            <person name="Wang J."/>
            <person name="Zhu Y."/>
            <person name="Huang L."/>
            <person name="Du W."/>
            <person name="Huang Y."/>
        </authorList>
    </citation>
    <scope>NUCLEOTIDE SEQUENCE [LARGE SCALE GENOMIC DNA]</scope>
    <source>
        <strain evidence="3 4">IO3-P2-C2</strain>
    </source>
</reference>
<organism evidence="3 4">
    <name type="scientific">Virgibacillus indicus</name>
    <dbReference type="NCBI Taxonomy" id="2024554"/>
    <lineage>
        <taxon>Bacteria</taxon>
        <taxon>Bacillati</taxon>
        <taxon>Bacillota</taxon>
        <taxon>Bacilli</taxon>
        <taxon>Bacillales</taxon>
        <taxon>Bacillaceae</taxon>
        <taxon>Virgibacillus</taxon>
    </lineage>
</organism>
<evidence type="ECO:0000256" key="1">
    <source>
        <dbReference type="ARBA" id="ARBA00043985"/>
    </source>
</evidence>
<sequence>MFKFFKRMKTVVSSELNAMLDKAEDPVKMLDQFMRDMGEDIREVEAAVAKQIANEKMLKRKANDALALVEKRQTQAEQAVEAGNDDLAKRALKDKKDHENTAAVLNESWERAKKDAETLRDKLDEMKKEYQQMQLKKDSLKARAESAKTRTKMNRTMSTIGNDESKQGFERMEEKVMRYEAEAETSEDLSQASRTLDDEFDDLNNNNDVDDELAALKEKMRKE</sequence>
<dbReference type="Proteomes" id="UP000216498">
    <property type="component" value="Unassembled WGS sequence"/>
</dbReference>
<dbReference type="AlphaFoldDB" id="A0A265ND31"/>
<feature type="region of interest" description="Disordered" evidence="2">
    <location>
        <begin position="131"/>
        <end position="223"/>
    </location>
</feature>
<proteinExistence type="inferred from homology"/>
<feature type="compositionally biased region" description="Basic and acidic residues" evidence="2">
    <location>
        <begin position="131"/>
        <end position="148"/>
    </location>
</feature>
<dbReference type="RefSeq" id="WP_094883318.1">
    <property type="nucleotide sequence ID" value="NZ_NPMS01000001.1"/>
</dbReference>
<gene>
    <name evidence="3" type="ORF">CIL03_00830</name>
</gene>
<dbReference type="Pfam" id="PF04012">
    <property type="entry name" value="PspA_IM30"/>
    <property type="match status" value="1"/>
</dbReference>
<comment type="similarity">
    <text evidence="1">Belongs to the PspA/Vipp/IM30 family.</text>
</comment>
<evidence type="ECO:0000313" key="3">
    <source>
        <dbReference type="EMBL" id="OZU89717.1"/>
    </source>
</evidence>
<feature type="compositionally biased region" description="Basic and acidic residues" evidence="2">
    <location>
        <begin position="214"/>
        <end position="223"/>
    </location>
</feature>
<accession>A0A265ND31</accession>
<dbReference type="InterPro" id="IPR007157">
    <property type="entry name" value="PspA_VIPP1"/>
</dbReference>
<dbReference type="PANTHER" id="PTHR31088:SF6">
    <property type="entry name" value="PHAGE SHOCK PROTEIN A"/>
    <property type="match status" value="1"/>
</dbReference>
<dbReference type="EMBL" id="NPMS01000001">
    <property type="protein sequence ID" value="OZU89717.1"/>
    <property type="molecule type" value="Genomic_DNA"/>
</dbReference>
<name>A0A265ND31_9BACI</name>
<feature type="compositionally biased region" description="Basic and acidic residues" evidence="2">
    <location>
        <begin position="163"/>
        <end position="181"/>
    </location>
</feature>
<dbReference type="OrthoDB" id="9779630at2"/>
<evidence type="ECO:0000256" key="2">
    <source>
        <dbReference type="SAM" id="MobiDB-lite"/>
    </source>
</evidence>
<protein>
    <submittedName>
        <fullName evidence="3">Phage shock protein A</fullName>
    </submittedName>
</protein>